<evidence type="ECO:0000256" key="5">
    <source>
        <dbReference type="ARBA" id="ARBA00022801"/>
    </source>
</evidence>
<dbReference type="Proteomes" id="UP000295680">
    <property type="component" value="Unassembled WGS sequence"/>
</dbReference>
<dbReference type="GO" id="GO:0035529">
    <property type="term" value="F:NADH pyrophosphatase activity"/>
    <property type="evidence" value="ECO:0007669"/>
    <property type="project" value="TreeGrafter"/>
</dbReference>
<dbReference type="AlphaFoldDB" id="A0A4R2IQU6"/>
<comment type="catalytic activity">
    <reaction evidence="7">
        <text>a 5'-end NAD(+)-phospho-ribonucleoside in mRNA + H2O = a 5'-end phospho-adenosine-phospho-ribonucleoside in mRNA + beta-nicotinamide D-ribonucleotide + 2 H(+)</text>
        <dbReference type="Rhea" id="RHEA:60876"/>
        <dbReference type="Rhea" id="RHEA-COMP:15698"/>
        <dbReference type="Rhea" id="RHEA-COMP:15719"/>
        <dbReference type="ChEBI" id="CHEBI:14649"/>
        <dbReference type="ChEBI" id="CHEBI:15377"/>
        <dbReference type="ChEBI" id="CHEBI:15378"/>
        <dbReference type="ChEBI" id="CHEBI:144029"/>
        <dbReference type="ChEBI" id="CHEBI:144051"/>
    </reaction>
    <physiologicalReaction direction="left-to-right" evidence="7">
        <dbReference type="Rhea" id="RHEA:60877"/>
    </physiologicalReaction>
</comment>
<reference evidence="9 10" key="1">
    <citation type="submission" date="2019-03" db="EMBL/GenBank/DDBJ databases">
        <title>Genomic Encyclopedia of Type Strains, Phase IV (KMG-IV): sequencing the most valuable type-strain genomes for metagenomic binning, comparative biology and taxonomic classification.</title>
        <authorList>
            <person name="Goeker M."/>
        </authorList>
    </citation>
    <scope>NUCLEOTIDE SEQUENCE [LARGE SCALE GENOMIC DNA]</scope>
    <source>
        <strain evidence="9 10">DSM 45934</strain>
    </source>
</reference>
<accession>A0A4R2IQU6</accession>
<evidence type="ECO:0000256" key="4">
    <source>
        <dbReference type="ARBA" id="ARBA00022723"/>
    </source>
</evidence>
<dbReference type="InterPro" id="IPR000086">
    <property type="entry name" value="NUDIX_hydrolase_dom"/>
</dbReference>
<dbReference type="GO" id="GO:0006742">
    <property type="term" value="P:NADP+ catabolic process"/>
    <property type="evidence" value="ECO:0007669"/>
    <property type="project" value="TreeGrafter"/>
</dbReference>
<keyword evidence="6" id="KW-0460">Magnesium</keyword>
<comment type="similarity">
    <text evidence="3">Belongs to the Nudix hydrolase family. NudC subfamily.</text>
</comment>
<evidence type="ECO:0000259" key="8">
    <source>
        <dbReference type="PROSITE" id="PS51462"/>
    </source>
</evidence>
<evidence type="ECO:0000256" key="7">
    <source>
        <dbReference type="ARBA" id="ARBA00023679"/>
    </source>
</evidence>
<dbReference type="PROSITE" id="PS51462">
    <property type="entry name" value="NUDIX"/>
    <property type="match status" value="1"/>
</dbReference>
<name>A0A4R2IQU6_9PSEU</name>
<dbReference type="RefSeq" id="WP_132125583.1">
    <property type="nucleotide sequence ID" value="NZ_SLWS01000017.1"/>
</dbReference>
<dbReference type="PANTHER" id="PTHR42904">
    <property type="entry name" value="NUDIX HYDROLASE, NUDC SUBFAMILY"/>
    <property type="match status" value="1"/>
</dbReference>
<dbReference type="InterPro" id="IPR015797">
    <property type="entry name" value="NUDIX_hydrolase-like_dom_sf"/>
</dbReference>
<dbReference type="InterPro" id="IPR020084">
    <property type="entry name" value="NUDIX_hydrolase_CS"/>
</dbReference>
<proteinExistence type="inferred from homology"/>
<dbReference type="InterPro" id="IPR050241">
    <property type="entry name" value="NAD-cap_RNA_hydrolase_NudC"/>
</dbReference>
<protein>
    <submittedName>
        <fullName evidence="9">NUDIX domain-containing protein</fullName>
    </submittedName>
</protein>
<dbReference type="GO" id="GO:0046872">
    <property type="term" value="F:metal ion binding"/>
    <property type="evidence" value="ECO:0007669"/>
    <property type="project" value="UniProtKB-KW"/>
</dbReference>
<dbReference type="PROSITE" id="PS00893">
    <property type="entry name" value="NUDIX_BOX"/>
    <property type="match status" value="1"/>
</dbReference>
<keyword evidence="5" id="KW-0378">Hydrolase</keyword>
<keyword evidence="4" id="KW-0479">Metal-binding</keyword>
<comment type="caution">
    <text evidence="9">The sequence shown here is derived from an EMBL/GenBank/DDBJ whole genome shotgun (WGS) entry which is preliminary data.</text>
</comment>
<evidence type="ECO:0000256" key="2">
    <source>
        <dbReference type="ARBA" id="ARBA00001947"/>
    </source>
</evidence>
<evidence type="ECO:0000256" key="1">
    <source>
        <dbReference type="ARBA" id="ARBA00001946"/>
    </source>
</evidence>
<gene>
    <name evidence="9" type="ORF">EV192_11717</name>
</gene>
<comment type="cofactor">
    <cofactor evidence="1">
        <name>Mg(2+)</name>
        <dbReference type="ChEBI" id="CHEBI:18420"/>
    </cofactor>
</comment>
<dbReference type="PANTHER" id="PTHR42904:SF6">
    <property type="entry name" value="NAD-CAPPED RNA HYDROLASE NUDT12"/>
    <property type="match status" value="1"/>
</dbReference>
<dbReference type="GO" id="GO:0019677">
    <property type="term" value="P:NAD+ catabolic process"/>
    <property type="evidence" value="ECO:0007669"/>
    <property type="project" value="TreeGrafter"/>
</dbReference>
<evidence type="ECO:0000313" key="9">
    <source>
        <dbReference type="EMBL" id="TCO47277.1"/>
    </source>
</evidence>
<feature type="domain" description="Nudix hydrolase" evidence="8">
    <location>
        <begin position="35"/>
        <end position="167"/>
    </location>
</feature>
<dbReference type="SUPFAM" id="SSF55811">
    <property type="entry name" value="Nudix"/>
    <property type="match status" value="1"/>
</dbReference>
<keyword evidence="10" id="KW-1185">Reference proteome</keyword>
<comment type="cofactor">
    <cofactor evidence="2">
        <name>Zn(2+)</name>
        <dbReference type="ChEBI" id="CHEBI:29105"/>
    </cofactor>
</comment>
<dbReference type="EMBL" id="SLWS01000017">
    <property type="protein sequence ID" value="TCO47277.1"/>
    <property type="molecule type" value="Genomic_DNA"/>
</dbReference>
<organism evidence="9 10">
    <name type="scientific">Actinocrispum wychmicini</name>
    <dbReference type="NCBI Taxonomy" id="1213861"/>
    <lineage>
        <taxon>Bacteria</taxon>
        <taxon>Bacillati</taxon>
        <taxon>Actinomycetota</taxon>
        <taxon>Actinomycetes</taxon>
        <taxon>Pseudonocardiales</taxon>
        <taxon>Pseudonocardiaceae</taxon>
        <taxon>Actinocrispum</taxon>
    </lineage>
</organism>
<evidence type="ECO:0000313" key="10">
    <source>
        <dbReference type="Proteomes" id="UP000295680"/>
    </source>
</evidence>
<evidence type="ECO:0000256" key="3">
    <source>
        <dbReference type="ARBA" id="ARBA00009595"/>
    </source>
</evidence>
<dbReference type="GO" id="GO:0005829">
    <property type="term" value="C:cytosol"/>
    <property type="evidence" value="ECO:0007669"/>
    <property type="project" value="TreeGrafter"/>
</dbReference>
<dbReference type="Pfam" id="PF00293">
    <property type="entry name" value="NUDIX"/>
    <property type="match status" value="1"/>
</dbReference>
<sequence length="167" mass="18219">MAADSFCSSCGTAYADVTGYPRRCEACGSQVWVNPAPVAVVLLPVVDGDRTGLLAIRRAIPPVGALTLVSGFVERHETWQEAAAREMQEETGVEIAPEALRPLWFTSTAPDPVYVLLFAQAPAVKAEDLPPFVPNREVSERKVIFDLSENLAFPQHAQMARDYFATL</sequence>
<dbReference type="Gene3D" id="3.90.79.10">
    <property type="entry name" value="Nucleoside Triphosphate Pyrophosphohydrolase"/>
    <property type="match status" value="1"/>
</dbReference>
<dbReference type="OrthoDB" id="5417595at2"/>
<evidence type="ECO:0000256" key="6">
    <source>
        <dbReference type="ARBA" id="ARBA00022842"/>
    </source>
</evidence>